<gene>
    <name evidence="2" type="ORF">EJK53_1666</name>
    <name evidence="3" type="ORF">EJK54_1808</name>
</gene>
<sequence>MPRWEVRRYDLSQIKSLDLIVSIWDNDNIAHTLLSFGLFVCR</sequence>
<dbReference type="EMBL" id="RYER01000013">
    <property type="protein sequence ID" value="RUO17160.1"/>
    <property type="molecule type" value="Genomic_DNA"/>
</dbReference>
<evidence type="ECO:0000313" key="4">
    <source>
        <dbReference type="Proteomes" id="UP000268436"/>
    </source>
</evidence>
<dbReference type="Proteomes" id="UP000280228">
    <property type="component" value="Chromosome"/>
</dbReference>
<protein>
    <recommendedName>
        <fullName evidence="1">Lnb N-terminal periplasmic domain-containing protein</fullName>
    </recommendedName>
</protein>
<dbReference type="InterPro" id="IPR025178">
    <property type="entry name" value="Lnb_N"/>
</dbReference>
<evidence type="ECO:0000259" key="1">
    <source>
        <dbReference type="Pfam" id="PF13387"/>
    </source>
</evidence>
<dbReference type="Proteomes" id="UP000268436">
    <property type="component" value="Unassembled WGS sequence"/>
</dbReference>
<organism evidence="2 5">
    <name type="scientific">Moraxella catarrhalis</name>
    <name type="common">Branhamella catarrhalis</name>
    <dbReference type="NCBI Taxonomy" id="480"/>
    <lineage>
        <taxon>Bacteria</taxon>
        <taxon>Pseudomonadati</taxon>
        <taxon>Pseudomonadota</taxon>
        <taxon>Gammaproteobacteria</taxon>
        <taxon>Moraxellales</taxon>
        <taxon>Moraxellaceae</taxon>
        <taxon>Moraxella</taxon>
    </lineage>
</organism>
<dbReference type="Pfam" id="PF13387">
    <property type="entry name" value="Lnb_N"/>
    <property type="match status" value="1"/>
</dbReference>
<proteinExistence type="predicted"/>
<dbReference type="AlphaFoldDB" id="A0A3S9QE16"/>
<evidence type="ECO:0000313" key="2">
    <source>
        <dbReference type="EMBL" id="AZQ92826.1"/>
    </source>
</evidence>
<reference evidence="4 5" key="1">
    <citation type="submission" date="2018-12" db="EMBL/GenBank/DDBJ databases">
        <title>Persistence of Moraxella catarrhalis in Chronic Obstructive Pulmonary Disease and Regulation of the Hag/MID Adhesin.</title>
        <authorList>
            <person name="Murphy T."/>
            <person name="Zhao X."/>
            <person name="Vyas G."/>
            <person name="Aluvathingal J."/>
            <person name="Nadendla S."/>
            <person name="Tallon L."/>
            <person name="Tettelin H."/>
        </authorList>
    </citation>
    <scope>NUCLEOTIDE SEQUENCE [LARGE SCALE GENOMIC DNA]</scope>
    <source>
        <strain evidence="3 4">173P27B1</strain>
        <strain evidence="2 5">46P58B1</strain>
    </source>
</reference>
<feature type="domain" description="Lnb N-terminal periplasmic" evidence="1">
    <location>
        <begin position="2"/>
        <end position="37"/>
    </location>
</feature>
<evidence type="ECO:0000313" key="3">
    <source>
        <dbReference type="EMBL" id="RUO17160.1"/>
    </source>
</evidence>
<name>A0A3S9QE16_MORCA</name>
<keyword evidence="4" id="KW-1185">Reference proteome</keyword>
<dbReference type="EMBL" id="CP034662">
    <property type="protein sequence ID" value="AZQ92826.1"/>
    <property type="molecule type" value="Genomic_DNA"/>
</dbReference>
<evidence type="ECO:0000313" key="5">
    <source>
        <dbReference type="Proteomes" id="UP000280228"/>
    </source>
</evidence>
<accession>A0A3S9QE16</accession>